<evidence type="ECO:0000313" key="3">
    <source>
        <dbReference type="Proteomes" id="UP000604046"/>
    </source>
</evidence>
<dbReference type="CDD" id="cd11579">
    <property type="entry name" value="Glyco_tran_WbsX"/>
    <property type="match status" value="1"/>
</dbReference>
<dbReference type="Gene3D" id="3.20.20.80">
    <property type="entry name" value="Glycosidases"/>
    <property type="match status" value="1"/>
</dbReference>
<gene>
    <name evidence="2" type="primary">wxcX</name>
    <name evidence="2" type="ORF">SNAT2548_LOCUS8159</name>
</gene>
<evidence type="ECO:0000313" key="2">
    <source>
        <dbReference type="EMBL" id="CAE7221404.1"/>
    </source>
</evidence>
<dbReference type="InterPro" id="IPR032719">
    <property type="entry name" value="WbsX"/>
</dbReference>
<accession>A0A812K382</accession>
<proteinExistence type="predicted"/>
<reference evidence="2" key="1">
    <citation type="submission" date="2021-02" db="EMBL/GenBank/DDBJ databases">
        <authorList>
            <person name="Dougan E. K."/>
            <person name="Rhodes N."/>
            <person name="Thang M."/>
            <person name="Chan C."/>
        </authorList>
    </citation>
    <scope>NUCLEOTIDE SEQUENCE</scope>
</reference>
<dbReference type="Pfam" id="PF14307">
    <property type="entry name" value="Glyco_tran_WbsX"/>
    <property type="match status" value="2"/>
</dbReference>
<name>A0A812K382_9DINO</name>
<dbReference type="PANTHER" id="PTHR41244">
    <property type="entry name" value="RHAMNAN SYNTHESIS F"/>
    <property type="match status" value="1"/>
</dbReference>
<feature type="region of interest" description="Disordered" evidence="1">
    <location>
        <begin position="587"/>
        <end position="620"/>
    </location>
</feature>
<protein>
    <submittedName>
        <fullName evidence="2">WxcX protein</fullName>
    </submittedName>
</protein>
<organism evidence="2 3">
    <name type="scientific">Symbiodinium natans</name>
    <dbReference type="NCBI Taxonomy" id="878477"/>
    <lineage>
        <taxon>Eukaryota</taxon>
        <taxon>Sar</taxon>
        <taxon>Alveolata</taxon>
        <taxon>Dinophyceae</taxon>
        <taxon>Suessiales</taxon>
        <taxon>Symbiodiniaceae</taxon>
        <taxon>Symbiodinium</taxon>
    </lineage>
</organism>
<feature type="compositionally biased region" description="Basic and acidic residues" evidence="1">
    <location>
        <begin position="594"/>
        <end position="615"/>
    </location>
</feature>
<sequence length="632" mass="72061">MHQLWGYLRGKHGFVNLVLTKSKSKGMDMGHFVSQLYTAQKKGLQYDLLLKIHTDSHPDLRKLTMEALCGTKFQVRSALHNFEIHGKLNLIAPAGTTMTRRTKISNLAPVLAERLFGDREEVGGSPMYSTKQAAKLLLSEMGTKIDISEDQLTSIGGNMYWSRFNSPPFQSLAKYAPTIWPKLEGIETELGNFAVSAIRGAGFYVGELPMAPKVMAIYFPQYHQFPENDEFHGEGFTEWTHLKPFVDEANELRKPLSAEMGGLDYYDLTDRKVRKHQADLAKQYGVHGFMFYHYWFSGQGVKNSSVMWKIPHLMLQDGQPDVPFFFSWANRRWERGYGEHATGEVLIDQDYSNETGWREHFEYLLPYFQHRLYKKVDNKPIFAIYFPQEIGDKLGPMMNNWHQLAKQNGFNGIYFLRTVSGAGGPQFMPTLFDASFHFMAVCERCGRPASGEDKDFVTTWPQYWGATTGFDNRVRGCSQRYRASPEEFKVALQQSFSNMSHHPARRINENLYFVAAWNEWNEQGVLEPDAIHAFAYLQALQHAAETIGAADPTAEDLLTSMAPVKKRRAATSLLEVKSIEVRPDLAWGHGSGPKKWDETRRDRKVDPKADPEPKACKNRPSCASHCQRLAIV</sequence>
<dbReference type="Proteomes" id="UP000604046">
    <property type="component" value="Unassembled WGS sequence"/>
</dbReference>
<dbReference type="EMBL" id="CAJNDS010000595">
    <property type="protein sequence ID" value="CAE7221404.1"/>
    <property type="molecule type" value="Genomic_DNA"/>
</dbReference>
<comment type="caution">
    <text evidence="2">The sequence shown here is derived from an EMBL/GenBank/DDBJ whole genome shotgun (WGS) entry which is preliminary data.</text>
</comment>
<dbReference type="OrthoDB" id="412146at2759"/>
<dbReference type="PANTHER" id="PTHR41244:SF1">
    <property type="entry name" value="GLYCOSYLTRANSFERASE"/>
    <property type="match status" value="1"/>
</dbReference>
<dbReference type="AlphaFoldDB" id="A0A812K382"/>
<evidence type="ECO:0000256" key="1">
    <source>
        <dbReference type="SAM" id="MobiDB-lite"/>
    </source>
</evidence>
<keyword evidence="3" id="KW-1185">Reference proteome</keyword>